<gene>
    <name evidence="1" type="ORF">LCGC14_1623480</name>
</gene>
<reference evidence="1" key="1">
    <citation type="journal article" date="2015" name="Nature">
        <title>Complex archaea that bridge the gap between prokaryotes and eukaryotes.</title>
        <authorList>
            <person name="Spang A."/>
            <person name="Saw J.H."/>
            <person name="Jorgensen S.L."/>
            <person name="Zaremba-Niedzwiedzka K."/>
            <person name="Martijn J."/>
            <person name="Lind A.E."/>
            <person name="van Eijk R."/>
            <person name="Schleper C."/>
            <person name="Guy L."/>
            <person name="Ettema T.J."/>
        </authorList>
    </citation>
    <scope>NUCLEOTIDE SEQUENCE</scope>
</reference>
<dbReference type="EMBL" id="LAZR01013297">
    <property type="protein sequence ID" value="KKM22616.1"/>
    <property type="molecule type" value="Genomic_DNA"/>
</dbReference>
<dbReference type="AlphaFoldDB" id="A0A0F9I4R5"/>
<accession>A0A0F9I4R5</accession>
<evidence type="ECO:0000313" key="1">
    <source>
        <dbReference type="EMBL" id="KKM22616.1"/>
    </source>
</evidence>
<organism evidence="1">
    <name type="scientific">marine sediment metagenome</name>
    <dbReference type="NCBI Taxonomy" id="412755"/>
    <lineage>
        <taxon>unclassified sequences</taxon>
        <taxon>metagenomes</taxon>
        <taxon>ecological metagenomes</taxon>
    </lineage>
</organism>
<proteinExistence type="predicted"/>
<protein>
    <submittedName>
        <fullName evidence="1">Uncharacterized protein</fullName>
    </submittedName>
</protein>
<sequence length="432" mass="45310">MKKYLFILMLSVSLFWGSQAKAAESPIASTKAIEALVDAFSFQTDGTIEVSVDKLTVDNIIIDGDSITNASNDITIGNITISALTNSDGIVFGSLGTAAKGINLSGIGLGVGDSFIFYNSNVKWSNVTADLWGMYSDYGFFPQYTNSPLFRNIGNVGLRSHTAGDVQLTADKGNIISSLVANLTNHLLGNKEEVGAWGGDGVSNGTTTITDVGGAAHGLSLAAGDLIHITDSTTSADEGNYRIVSDDGTNIVVNRALSGSDTDLEVTFYQDVILFGATDGTNGQRIMNYSHQDKPLQIGGDTLSAANAAMGSEDIVIGNHIEVKGLAFVSSSTFTFTTEGDITDPLPSTQLLLDGDNDTENDTIDLQDGEAAGQLLTLIAAADIDANDTVTINFADTTATNAPAVVFDKVGENAELEWTGTTWIVKSLQTSL</sequence>
<comment type="caution">
    <text evidence="1">The sequence shown here is derived from an EMBL/GenBank/DDBJ whole genome shotgun (WGS) entry which is preliminary data.</text>
</comment>
<name>A0A0F9I4R5_9ZZZZ</name>